<dbReference type="GO" id="GO:0000428">
    <property type="term" value="C:DNA-directed RNA polymerase complex"/>
    <property type="evidence" value="ECO:0007669"/>
    <property type="project" value="UniProtKB-KW"/>
</dbReference>
<evidence type="ECO:0000256" key="2">
    <source>
        <dbReference type="ARBA" id="ARBA00023015"/>
    </source>
</evidence>
<evidence type="ECO:0000256" key="1">
    <source>
        <dbReference type="ARBA" id="ARBA00010641"/>
    </source>
</evidence>
<dbReference type="PANTHER" id="PTHR43133">
    <property type="entry name" value="RNA POLYMERASE ECF-TYPE SIGMA FACTO"/>
    <property type="match status" value="1"/>
</dbReference>
<evidence type="ECO:0000313" key="8">
    <source>
        <dbReference type="Proteomes" id="UP000644507"/>
    </source>
</evidence>
<keyword evidence="5" id="KW-0804">Transcription</keyword>
<keyword evidence="3" id="KW-0731">Sigma factor</keyword>
<dbReference type="InterPro" id="IPR007627">
    <property type="entry name" value="RNA_pol_sigma70_r2"/>
</dbReference>
<feature type="domain" description="RNA polymerase sigma-70 region 2" evidence="6">
    <location>
        <begin position="31"/>
        <end position="98"/>
    </location>
</feature>
<accession>A0A918TZ99</accession>
<organism evidence="7 8">
    <name type="scientific">Roseibacillus persicicus</name>
    <dbReference type="NCBI Taxonomy" id="454148"/>
    <lineage>
        <taxon>Bacteria</taxon>
        <taxon>Pseudomonadati</taxon>
        <taxon>Verrucomicrobiota</taxon>
        <taxon>Verrucomicrobiia</taxon>
        <taxon>Verrucomicrobiales</taxon>
        <taxon>Verrucomicrobiaceae</taxon>
        <taxon>Roseibacillus</taxon>
    </lineage>
</organism>
<dbReference type="InterPro" id="IPR014284">
    <property type="entry name" value="RNA_pol_sigma-70_dom"/>
</dbReference>
<comment type="similarity">
    <text evidence="1">Belongs to the sigma-70 factor family. ECF subfamily.</text>
</comment>
<comment type="caution">
    <text evidence="7">The sequence shown here is derived from an EMBL/GenBank/DDBJ whole genome shotgun (WGS) entry which is preliminary data.</text>
</comment>
<dbReference type="AlphaFoldDB" id="A0A918TZ99"/>
<keyword evidence="4" id="KW-0238">DNA-binding</keyword>
<dbReference type="InterPro" id="IPR013324">
    <property type="entry name" value="RNA_pol_sigma_r3/r4-like"/>
</dbReference>
<dbReference type="Pfam" id="PF04542">
    <property type="entry name" value="Sigma70_r2"/>
    <property type="match status" value="1"/>
</dbReference>
<dbReference type="NCBIfam" id="TIGR02937">
    <property type="entry name" value="sigma70-ECF"/>
    <property type="match status" value="1"/>
</dbReference>
<dbReference type="InterPro" id="IPR013325">
    <property type="entry name" value="RNA_pol_sigma_r2"/>
</dbReference>
<dbReference type="InterPro" id="IPR039425">
    <property type="entry name" value="RNA_pol_sigma-70-like"/>
</dbReference>
<dbReference type="PANTHER" id="PTHR43133:SF8">
    <property type="entry name" value="RNA POLYMERASE SIGMA FACTOR HI_1459-RELATED"/>
    <property type="match status" value="1"/>
</dbReference>
<evidence type="ECO:0000256" key="4">
    <source>
        <dbReference type="ARBA" id="ARBA00023125"/>
    </source>
</evidence>
<dbReference type="RefSeq" id="WP_189573598.1">
    <property type="nucleotide sequence ID" value="NZ_BMXI01000020.1"/>
</dbReference>
<dbReference type="GO" id="GO:0016987">
    <property type="term" value="F:sigma factor activity"/>
    <property type="evidence" value="ECO:0007669"/>
    <property type="project" value="UniProtKB-KW"/>
</dbReference>
<reference evidence="7" key="1">
    <citation type="journal article" date="2014" name="Int. J. Syst. Evol. Microbiol.">
        <title>Complete genome sequence of Corynebacterium casei LMG S-19264T (=DSM 44701T), isolated from a smear-ripened cheese.</title>
        <authorList>
            <consortium name="US DOE Joint Genome Institute (JGI-PGF)"/>
            <person name="Walter F."/>
            <person name="Albersmeier A."/>
            <person name="Kalinowski J."/>
            <person name="Ruckert C."/>
        </authorList>
    </citation>
    <scope>NUCLEOTIDE SEQUENCE</scope>
    <source>
        <strain evidence="7">KCTC 12988</strain>
    </source>
</reference>
<dbReference type="EMBL" id="BMXI01000020">
    <property type="protein sequence ID" value="GHC65767.1"/>
    <property type="molecule type" value="Genomic_DNA"/>
</dbReference>
<dbReference type="InterPro" id="IPR036388">
    <property type="entry name" value="WH-like_DNA-bd_sf"/>
</dbReference>
<keyword evidence="8" id="KW-1185">Reference proteome</keyword>
<proteinExistence type="inferred from homology"/>
<gene>
    <name evidence="7" type="primary">nccH</name>
    <name evidence="7" type="ORF">GCM10007100_36890</name>
</gene>
<dbReference type="SUPFAM" id="SSF88946">
    <property type="entry name" value="Sigma2 domain of RNA polymerase sigma factors"/>
    <property type="match status" value="1"/>
</dbReference>
<dbReference type="Gene3D" id="1.10.10.10">
    <property type="entry name" value="Winged helix-like DNA-binding domain superfamily/Winged helix DNA-binding domain"/>
    <property type="match status" value="1"/>
</dbReference>
<keyword evidence="7" id="KW-0240">DNA-directed RNA polymerase</keyword>
<protein>
    <submittedName>
        <fullName evidence="7">DNA-directed RNA polymerase sigma-70 factor</fullName>
    </submittedName>
</protein>
<dbReference type="GO" id="GO:0006352">
    <property type="term" value="P:DNA-templated transcription initiation"/>
    <property type="evidence" value="ECO:0007669"/>
    <property type="project" value="InterPro"/>
</dbReference>
<evidence type="ECO:0000259" key="6">
    <source>
        <dbReference type="Pfam" id="PF04542"/>
    </source>
</evidence>
<sequence length="215" mass="24891">MADEIRTRQTLLLRLRSPEDRDSWAEFTEIYTPLLYGYCQKRSISHADTADIVQDVMRSVSLAMANFEYDPARGKFKGWLFTAVRHAVGKHFRKSSRRPLSIAEISVLQAMDERVDTSHEEEWETDYQRQLLAWALEKIQPEFNPRIWQVFEATALLDKPPEEVASEFGMSKNAVAVAKSRVLQRLREKVTSVDAEQWEQDLTNNRNLSKSKAAD</sequence>
<evidence type="ECO:0000256" key="5">
    <source>
        <dbReference type="ARBA" id="ARBA00023163"/>
    </source>
</evidence>
<dbReference type="Gene3D" id="1.10.1740.10">
    <property type="match status" value="1"/>
</dbReference>
<dbReference type="Proteomes" id="UP000644507">
    <property type="component" value="Unassembled WGS sequence"/>
</dbReference>
<reference evidence="7" key="2">
    <citation type="submission" date="2020-09" db="EMBL/GenBank/DDBJ databases">
        <authorList>
            <person name="Sun Q."/>
            <person name="Kim S."/>
        </authorList>
    </citation>
    <scope>NUCLEOTIDE SEQUENCE</scope>
    <source>
        <strain evidence="7">KCTC 12988</strain>
    </source>
</reference>
<dbReference type="GO" id="GO:0003677">
    <property type="term" value="F:DNA binding"/>
    <property type="evidence" value="ECO:0007669"/>
    <property type="project" value="UniProtKB-KW"/>
</dbReference>
<evidence type="ECO:0000256" key="3">
    <source>
        <dbReference type="ARBA" id="ARBA00023082"/>
    </source>
</evidence>
<dbReference type="SUPFAM" id="SSF88659">
    <property type="entry name" value="Sigma3 and sigma4 domains of RNA polymerase sigma factors"/>
    <property type="match status" value="1"/>
</dbReference>
<keyword evidence="2" id="KW-0805">Transcription regulation</keyword>
<name>A0A918TZ99_9BACT</name>
<evidence type="ECO:0000313" key="7">
    <source>
        <dbReference type="EMBL" id="GHC65767.1"/>
    </source>
</evidence>